<keyword evidence="2" id="KW-0812">Transmembrane</keyword>
<dbReference type="AlphaFoldDB" id="A0A369JDE8"/>
<evidence type="ECO:0000256" key="2">
    <source>
        <dbReference type="SAM" id="Phobius"/>
    </source>
</evidence>
<feature type="region of interest" description="Disordered" evidence="1">
    <location>
        <begin position="171"/>
        <end position="200"/>
    </location>
</feature>
<gene>
    <name evidence="3" type="ORF">Hypma_012976</name>
</gene>
<dbReference type="EMBL" id="LUEZ02000071">
    <property type="protein sequence ID" value="RDB20141.1"/>
    <property type="molecule type" value="Genomic_DNA"/>
</dbReference>
<feature type="compositionally biased region" description="Polar residues" evidence="1">
    <location>
        <begin position="171"/>
        <end position="180"/>
    </location>
</feature>
<protein>
    <submittedName>
        <fullName evidence="3">Uncharacterized protein</fullName>
    </submittedName>
</protein>
<reference evidence="3" key="1">
    <citation type="submission" date="2018-04" db="EMBL/GenBank/DDBJ databases">
        <title>Whole genome sequencing of Hypsizygus marmoreus.</title>
        <authorList>
            <person name="Choi I.-G."/>
            <person name="Min B."/>
            <person name="Kim J.-G."/>
            <person name="Kim S."/>
            <person name="Oh Y.-L."/>
            <person name="Kong W.-S."/>
            <person name="Park H."/>
            <person name="Jeong J."/>
            <person name="Song E.-S."/>
        </authorList>
    </citation>
    <scope>NUCLEOTIDE SEQUENCE [LARGE SCALE GENOMIC DNA]</scope>
    <source>
        <strain evidence="3">51987-8</strain>
    </source>
</reference>
<dbReference type="InParanoid" id="A0A369JDE8"/>
<feature type="transmembrane region" description="Helical" evidence="2">
    <location>
        <begin position="12"/>
        <end position="32"/>
    </location>
</feature>
<evidence type="ECO:0000313" key="3">
    <source>
        <dbReference type="EMBL" id="RDB20141.1"/>
    </source>
</evidence>
<proteinExistence type="predicted"/>
<comment type="caution">
    <text evidence="3">The sequence shown here is derived from an EMBL/GenBank/DDBJ whole genome shotgun (WGS) entry which is preliminary data.</text>
</comment>
<keyword evidence="2" id="KW-1133">Transmembrane helix</keyword>
<dbReference type="Proteomes" id="UP000076154">
    <property type="component" value="Unassembled WGS sequence"/>
</dbReference>
<sequence>MDAASNVFSYSVGAIALVSTVVSVLFFLRLFFPAPQMKILDAVLLETKTLYQKVDAEGLLPVKVSKSVQVKLNEYDVWSDAMREATFRAISTLDKIRAIFKGQTQKIMHLTREVQKLRSFIMTASQRERMRRARDPELLGLLRACGQDFPSCDIIQGLDLGLEVNAVSPVPTSCGDTSTAPTPPEQSSISPPIESAPSLSQEPSLSSTCFLCSFKLWWKLRTSREAEMPLPVTSSPSSDPGLLSRSSTLVNQTAFNPSPLRRSWFGFAKPTRSRDGRCQGEPSNEVSVRWCWNHLRLWVTRPAASQDISADQLDFDPPIVSLPV</sequence>
<organism evidence="3 4">
    <name type="scientific">Hypsizygus marmoreus</name>
    <name type="common">White beech mushroom</name>
    <name type="synonym">Agaricus marmoreus</name>
    <dbReference type="NCBI Taxonomy" id="39966"/>
    <lineage>
        <taxon>Eukaryota</taxon>
        <taxon>Fungi</taxon>
        <taxon>Dikarya</taxon>
        <taxon>Basidiomycota</taxon>
        <taxon>Agaricomycotina</taxon>
        <taxon>Agaricomycetes</taxon>
        <taxon>Agaricomycetidae</taxon>
        <taxon>Agaricales</taxon>
        <taxon>Tricholomatineae</taxon>
        <taxon>Lyophyllaceae</taxon>
        <taxon>Hypsizygus</taxon>
    </lineage>
</organism>
<accession>A0A369JDE8</accession>
<name>A0A369JDE8_HYPMA</name>
<keyword evidence="4" id="KW-1185">Reference proteome</keyword>
<keyword evidence="2" id="KW-0472">Membrane</keyword>
<evidence type="ECO:0000313" key="4">
    <source>
        <dbReference type="Proteomes" id="UP000076154"/>
    </source>
</evidence>
<feature type="compositionally biased region" description="Low complexity" evidence="1">
    <location>
        <begin position="185"/>
        <end position="200"/>
    </location>
</feature>
<dbReference type="OrthoDB" id="3069610at2759"/>
<evidence type="ECO:0000256" key="1">
    <source>
        <dbReference type="SAM" id="MobiDB-lite"/>
    </source>
</evidence>